<reference evidence="5" key="1">
    <citation type="submission" date="2016-10" db="EMBL/GenBank/DDBJ databases">
        <authorList>
            <person name="Varghese N."/>
            <person name="Submissions S."/>
        </authorList>
    </citation>
    <scope>NUCLEOTIDE SEQUENCE [LARGE SCALE GENOMIC DNA]</scope>
    <source>
        <strain evidence="5">DSM 17934</strain>
    </source>
</reference>
<dbReference type="SMART" id="SM00935">
    <property type="entry name" value="OmpH"/>
    <property type="match status" value="1"/>
</dbReference>
<dbReference type="GO" id="GO:0050821">
    <property type="term" value="P:protein stabilization"/>
    <property type="evidence" value="ECO:0007669"/>
    <property type="project" value="TreeGrafter"/>
</dbReference>
<dbReference type="InterPro" id="IPR024930">
    <property type="entry name" value="Skp_dom_sf"/>
</dbReference>
<sequence>MKQLKTLFIAIVMFFGAQVASAQTKVGHIDVSALMTTMPAMKAAETQLTKLRDGYDAEYKKLVAEYQTKRAQYEKEAPTAGDVLNETRSQEMQDFGSRIQKYQDDASKSLQDKSVELQKPLMEKAQAAIQKVARAKGIQYVLDSTVGSGVLLADGTDLLADVKKELGF</sequence>
<dbReference type="GO" id="GO:0051082">
    <property type="term" value="F:unfolded protein binding"/>
    <property type="evidence" value="ECO:0007669"/>
    <property type="project" value="InterPro"/>
</dbReference>
<dbReference type="Proteomes" id="UP000199702">
    <property type="component" value="Unassembled WGS sequence"/>
</dbReference>
<evidence type="ECO:0000256" key="3">
    <source>
        <dbReference type="SAM" id="SignalP"/>
    </source>
</evidence>
<accession>A0A1H6XJE5</accession>
<feature type="chain" id="PRO_5011794493" evidence="3">
    <location>
        <begin position="23"/>
        <end position="168"/>
    </location>
</feature>
<name>A0A1H6XJE5_9FLAO</name>
<feature type="signal peptide" evidence="3">
    <location>
        <begin position="1"/>
        <end position="22"/>
    </location>
</feature>
<evidence type="ECO:0000313" key="5">
    <source>
        <dbReference type="Proteomes" id="UP000199702"/>
    </source>
</evidence>
<keyword evidence="2 3" id="KW-0732">Signal</keyword>
<dbReference type="AlphaFoldDB" id="A0A1H6XJE5"/>
<evidence type="ECO:0000256" key="2">
    <source>
        <dbReference type="ARBA" id="ARBA00022729"/>
    </source>
</evidence>
<dbReference type="InterPro" id="IPR005632">
    <property type="entry name" value="Chaperone_Skp"/>
</dbReference>
<proteinExistence type="inferred from homology"/>
<dbReference type="RefSeq" id="WP_091314904.1">
    <property type="nucleotide sequence ID" value="NZ_CBCSJU010000003.1"/>
</dbReference>
<dbReference type="Pfam" id="PF03938">
    <property type="entry name" value="OmpH"/>
    <property type="match status" value="1"/>
</dbReference>
<comment type="similarity">
    <text evidence="1">Belongs to the Skp family.</text>
</comment>
<dbReference type="STRING" id="402734.SAMN05660918_2731"/>
<dbReference type="GO" id="GO:0005829">
    <property type="term" value="C:cytosol"/>
    <property type="evidence" value="ECO:0007669"/>
    <property type="project" value="TreeGrafter"/>
</dbReference>
<dbReference type="EMBL" id="FNYA01000008">
    <property type="protein sequence ID" value="SEJ24695.1"/>
    <property type="molecule type" value="Genomic_DNA"/>
</dbReference>
<gene>
    <name evidence="4" type="ORF">SAMN05660918_2731</name>
</gene>
<protein>
    <submittedName>
        <fullName evidence="4">Periplasmic chaperone for outer membrane proteins Skp</fullName>
    </submittedName>
</protein>
<evidence type="ECO:0000256" key="1">
    <source>
        <dbReference type="ARBA" id="ARBA00009091"/>
    </source>
</evidence>
<evidence type="ECO:0000313" key="4">
    <source>
        <dbReference type="EMBL" id="SEJ24695.1"/>
    </source>
</evidence>
<dbReference type="PANTHER" id="PTHR35089:SF1">
    <property type="entry name" value="CHAPERONE PROTEIN SKP"/>
    <property type="match status" value="1"/>
</dbReference>
<keyword evidence="5" id="KW-1185">Reference proteome</keyword>
<organism evidence="4 5">
    <name type="scientific">Flavobacterium terrigena</name>
    <dbReference type="NCBI Taxonomy" id="402734"/>
    <lineage>
        <taxon>Bacteria</taxon>
        <taxon>Pseudomonadati</taxon>
        <taxon>Bacteroidota</taxon>
        <taxon>Flavobacteriia</taxon>
        <taxon>Flavobacteriales</taxon>
        <taxon>Flavobacteriaceae</taxon>
        <taxon>Flavobacterium</taxon>
    </lineage>
</organism>
<dbReference type="Gene3D" id="3.30.910.20">
    <property type="entry name" value="Skp domain"/>
    <property type="match status" value="1"/>
</dbReference>
<dbReference type="SUPFAM" id="SSF111384">
    <property type="entry name" value="OmpH-like"/>
    <property type="match status" value="1"/>
</dbReference>
<dbReference type="OrthoDB" id="1524711at2"/>
<dbReference type="PANTHER" id="PTHR35089">
    <property type="entry name" value="CHAPERONE PROTEIN SKP"/>
    <property type="match status" value="1"/>
</dbReference>